<feature type="compositionally biased region" description="Basic and acidic residues" evidence="1">
    <location>
        <begin position="284"/>
        <end position="294"/>
    </location>
</feature>
<gene>
    <name evidence="2" type="ORF">BEMITA_LOCUS10567</name>
</gene>
<feature type="compositionally biased region" description="Basic and acidic residues" evidence="1">
    <location>
        <begin position="345"/>
        <end position="359"/>
    </location>
</feature>
<protein>
    <submittedName>
        <fullName evidence="2">Uncharacterized protein</fullName>
    </submittedName>
</protein>
<name>A0A9P0AFF1_BEMTA</name>
<evidence type="ECO:0000313" key="3">
    <source>
        <dbReference type="Proteomes" id="UP001152759"/>
    </source>
</evidence>
<reference evidence="2" key="1">
    <citation type="submission" date="2021-12" db="EMBL/GenBank/DDBJ databases">
        <authorList>
            <person name="King R."/>
        </authorList>
    </citation>
    <scope>NUCLEOTIDE SEQUENCE</scope>
</reference>
<feature type="region of interest" description="Disordered" evidence="1">
    <location>
        <begin position="284"/>
        <end position="361"/>
    </location>
</feature>
<dbReference type="EMBL" id="OU963867">
    <property type="protein sequence ID" value="CAH0392008.1"/>
    <property type="molecule type" value="Genomic_DNA"/>
</dbReference>
<dbReference type="PANTHER" id="PTHR33480">
    <property type="entry name" value="SET DOMAIN-CONTAINING PROTEIN-RELATED"/>
    <property type="match status" value="1"/>
</dbReference>
<organism evidence="2 3">
    <name type="scientific">Bemisia tabaci</name>
    <name type="common">Sweetpotato whitefly</name>
    <name type="synonym">Aleurodes tabaci</name>
    <dbReference type="NCBI Taxonomy" id="7038"/>
    <lineage>
        <taxon>Eukaryota</taxon>
        <taxon>Metazoa</taxon>
        <taxon>Ecdysozoa</taxon>
        <taxon>Arthropoda</taxon>
        <taxon>Hexapoda</taxon>
        <taxon>Insecta</taxon>
        <taxon>Pterygota</taxon>
        <taxon>Neoptera</taxon>
        <taxon>Paraneoptera</taxon>
        <taxon>Hemiptera</taxon>
        <taxon>Sternorrhyncha</taxon>
        <taxon>Aleyrodoidea</taxon>
        <taxon>Aleyrodidae</taxon>
        <taxon>Aleyrodinae</taxon>
        <taxon>Bemisia</taxon>
    </lineage>
</organism>
<dbReference type="GO" id="GO:0003677">
    <property type="term" value="F:DNA binding"/>
    <property type="evidence" value="ECO:0007669"/>
    <property type="project" value="InterPro"/>
</dbReference>
<evidence type="ECO:0000256" key="1">
    <source>
        <dbReference type="SAM" id="MobiDB-lite"/>
    </source>
</evidence>
<dbReference type="InterPro" id="IPR011010">
    <property type="entry name" value="DNA_brk_join_enz"/>
</dbReference>
<proteinExistence type="predicted"/>
<keyword evidence="3" id="KW-1185">Reference proteome</keyword>
<dbReference type="PANTHER" id="PTHR33480:SF1">
    <property type="entry name" value="TYR RECOMBINASE DOMAIN-CONTAINING PROTEIN"/>
    <property type="match status" value="1"/>
</dbReference>
<sequence length="432" mass="49607">MDIRADQNISYESKKELIFDFQTTEEYMRKDWKFVISTNAAKFANAKRRNKVPLMPLEADIKTMSTYLTELENSLYDKLKECPDPNLFEKMCEAVIADLIVFNCRQAGEVARAELNDYLSRNNVEFEENLESLLSPSELAAKASLTTFYILGKRGRSVPILMTETMKKCVDLLVTLRDKLEVPNKNKLLFPRLYSDRPYDSCRIIRDLKSKINLQKPDHFTSTGLRHEVATHSKIQNADKNYTSVLASHMGHTESVHESNYQLPVPLLQVSKVGARLLERRGKCDGESIEKEQSQSRQAPAAMDPTLQHPSQSITETETEDEKKDPTYEEDENQSEDSSVSFSEENIKTKERPVKKDTSTTRSWTSDEYSIVLKSFAGFLKAKKRPGKVLCEKIFPCPPERPPRDALRVAFLAIFRPKSETLTQKWQWLRSS</sequence>
<accession>A0A9P0AFF1</accession>
<dbReference type="AlphaFoldDB" id="A0A9P0AFF1"/>
<evidence type="ECO:0000313" key="2">
    <source>
        <dbReference type="EMBL" id="CAH0392008.1"/>
    </source>
</evidence>
<dbReference type="SUPFAM" id="SSF56349">
    <property type="entry name" value="DNA breaking-rejoining enzymes"/>
    <property type="match status" value="1"/>
</dbReference>
<dbReference type="Proteomes" id="UP001152759">
    <property type="component" value="Chromosome 6"/>
</dbReference>